<dbReference type="RefSeq" id="WP_076430711.1">
    <property type="nucleotide sequence ID" value="NZ_FTNO01000002.1"/>
</dbReference>
<dbReference type="Pfam" id="PF24373">
    <property type="entry name" value="DUF7529"/>
    <property type="match status" value="1"/>
</dbReference>
<dbReference type="AlphaFoldDB" id="A0A1N7BRZ2"/>
<evidence type="ECO:0000313" key="1">
    <source>
        <dbReference type="EMBL" id="SIR54070.1"/>
    </source>
</evidence>
<dbReference type="Proteomes" id="UP000186914">
    <property type="component" value="Unassembled WGS sequence"/>
</dbReference>
<organism evidence="1 2">
    <name type="scientific">Haladaptatus litoreus</name>
    <dbReference type="NCBI Taxonomy" id="553468"/>
    <lineage>
        <taxon>Archaea</taxon>
        <taxon>Methanobacteriati</taxon>
        <taxon>Methanobacteriota</taxon>
        <taxon>Stenosarchaea group</taxon>
        <taxon>Halobacteria</taxon>
        <taxon>Halobacteriales</taxon>
        <taxon>Haladaptataceae</taxon>
        <taxon>Haladaptatus</taxon>
    </lineage>
</organism>
<name>A0A1N7BRZ2_9EURY</name>
<protein>
    <submittedName>
        <fullName evidence="1">Uncharacterized protein</fullName>
    </submittedName>
</protein>
<dbReference type="EMBL" id="FTNO01000002">
    <property type="protein sequence ID" value="SIR54070.1"/>
    <property type="molecule type" value="Genomic_DNA"/>
</dbReference>
<reference evidence="2" key="1">
    <citation type="submission" date="2017-01" db="EMBL/GenBank/DDBJ databases">
        <authorList>
            <person name="Varghese N."/>
            <person name="Submissions S."/>
        </authorList>
    </citation>
    <scope>NUCLEOTIDE SEQUENCE [LARGE SCALE GENOMIC DNA]</scope>
    <source>
        <strain evidence="2">CGMCC 1.7737</strain>
    </source>
</reference>
<proteinExistence type="predicted"/>
<gene>
    <name evidence="1" type="ORF">SAMN05421858_2721</name>
</gene>
<dbReference type="InterPro" id="IPR055951">
    <property type="entry name" value="DUF7529"/>
</dbReference>
<accession>A0A1N7BRZ2</accession>
<evidence type="ECO:0000313" key="2">
    <source>
        <dbReference type="Proteomes" id="UP000186914"/>
    </source>
</evidence>
<sequence>MPEIGDEDIDYADRIAANADVEKGAWKRTLDDMEAMAEELEEEGWNVIDIPASHTAPENPDAGRTDRFGFVYVIPDNYADEFSEAVEAGTFPSYQVFRQEMSSRVFMLTQYLDPDTETAILIAGTYEMMHAPALVKAAMREEEMFSHVQTIDGTVLGSFRHDDYTKFFPNPEKYENYVVEPSVGDHHDEE</sequence>
<dbReference type="OrthoDB" id="236506at2157"/>
<keyword evidence="2" id="KW-1185">Reference proteome</keyword>